<feature type="binding site" description="axial binding residue" evidence="7">
    <location>
        <position position="367"/>
    </location>
    <ligand>
        <name>heme c</name>
        <dbReference type="ChEBI" id="CHEBI:61717"/>
        <label>1</label>
    </ligand>
    <ligandPart>
        <name>Fe</name>
        <dbReference type="ChEBI" id="CHEBI:18248"/>
    </ligandPart>
</feature>
<dbReference type="GO" id="GO:0009055">
    <property type="term" value="F:electron transfer activity"/>
    <property type="evidence" value="ECO:0007669"/>
    <property type="project" value="InterPro"/>
</dbReference>
<dbReference type="GO" id="GO:0020037">
    <property type="term" value="F:heme binding"/>
    <property type="evidence" value="ECO:0007669"/>
    <property type="project" value="InterPro"/>
</dbReference>
<evidence type="ECO:0000256" key="7">
    <source>
        <dbReference type="PIRSR" id="PIRSR602322-1"/>
    </source>
</evidence>
<proteinExistence type="predicted"/>
<evidence type="ECO:0000256" key="1">
    <source>
        <dbReference type="ARBA" id="ARBA00022448"/>
    </source>
</evidence>
<feature type="binding site" description="axial binding residue" evidence="7">
    <location>
        <position position="313"/>
    </location>
    <ligand>
        <name>heme c</name>
        <dbReference type="ChEBI" id="CHEBI:61717"/>
        <label>1</label>
    </ligand>
    <ligandPart>
        <name>Fe</name>
        <dbReference type="ChEBI" id="CHEBI:18248"/>
    </ligandPart>
</feature>
<dbReference type="NCBIfam" id="NF045713">
    <property type="entry name" value="CxxCH_16_HmcA"/>
    <property type="match status" value="1"/>
</dbReference>
<keyword evidence="3 7" id="KW-0479">Metal-binding</keyword>
<dbReference type="GO" id="GO:0046872">
    <property type="term" value="F:metal ion binding"/>
    <property type="evidence" value="ECO:0007669"/>
    <property type="project" value="UniProtKB-KW"/>
</dbReference>
<dbReference type="OrthoDB" id="5427780at2"/>
<feature type="transmembrane region" description="Helical" evidence="8">
    <location>
        <begin position="37"/>
        <end position="59"/>
    </location>
</feature>
<feature type="binding site" description="axial binding residue" evidence="7">
    <location>
        <position position="371"/>
    </location>
    <ligand>
        <name>heme c</name>
        <dbReference type="ChEBI" id="CHEBI:61717"/>
        <label>1</label>
    </ligand>
    <ligandPart>
        <name>Fe</name>
        <dbReference type="ChEBI" id="CHEBI:18248"/>
    </ligandPart>
</feature>
<feature type="binding site" description="axial binding residue" evidence="7">
    <location>
        <position position="358"/>
    </location>
    <ligand>
        <name>heme c</name>
        <dbReference type="ChEBI" id="CHEBI:61717"/>
        <label>1</label>
    </ligand>
    <ligandPart>
        <name>Fe</name>
        <dbReference type="ChEBI" id="CHEBI:18248"/>
    </ligandPart>
</feature>
<dbReference type="EMBL" id="CP014230">
    <property type="protein sequence ID" value="AMD93061.1"/>
    <property type="molecule type" value="Genomic_DNA"/>
</dbReference>
<reference evidence="11" key="1">
    <citation type="submission" date="2016-02" db="EMBL/GenBank/DDBJ databases">
        <authorList>
            <person name="Holder M.E."/>
            <person name="Ajami N.J."/>
            <person name="Petrosino J.F."/>
        </authorList>
    </citation>
    <scope>NUCLEOTIDE SEQUENCE [LARGE SCALE GENOMIC DNA]</scope>
    <source>
        <strain evidence="11">DSM 12838</strain>
    </source>
</reference>
<evidence type="ECO:0000256" key="2">
    <source>
        <dbReference type="ARBA" id="ARBA00022617"/>
    </source>
</evidence>
<dbReference type="InterPro" id="IPR051829">
    <property type="entry name" value="Multiheme_Cytochr_ET"/>
</dbReference>
<dbReference type="InterPro" id="IPR002322">
    <property type="entry name" value="Cyt_c_III"/>
</dbReference>
<organism evidence="10 11">
    <name type="scientific">Desulfomicrobium orale DSM 12838</name>
    <dbReference type="NCBI Taxonomy" id="888061"/>
    <lineage>
        <taxon>Bacteria</taxon>
        <taxon>Pseudomonadati</taxon>
        <taxon>Thermodesulfobacteriota</taxon>
        <taxon>Desulfovibrionia</taxon>
        <taxon>Desulfovibrionales</taxon>
        <taxon>Desulfomicrobiaceae</taxon>
        <taxon>Desulfomicrobium</taxon>
    </lineage>
</organism>
<name>A0A120KN51_9BACT</name>
<feature type="binding site" description="axial binding residue" evidence="7">
    <location>
        <position position="354"/>
    </location>
    <ligand>
        <name>heme c</name>
        <dbReference type="ChEBI" id="CHEBI:61717"/>
        <label>1</label>
    </ligand>
    <ligandPart>
        <name>Fe</name>
        <dbReference type="ChEBI" id="CHEBI:18248"/>
    </ligandPart>
</feature>
<feature type="binding site" description="axial binding residue" evidence="7">
    <location>
        <position position="328"/>
    </location>
    <ligand>
        <name>heme c</name>
        <dbReference type="ChEBI" id="CHEBI:61717"/>
        <label>1</label>
    </ligand>
    <ligandPart>
        <name>Fe</name>
        <dbReference type="ChEBI" id="CHEBI:18248"/>
    </ligandPart>
</feature>
<feature type="domain" description="Cytochrome c" evidence="9">
    <location>
        <begin position="364"/>
        <end position="472"/>
    </location>
</feature>
<keyword evidence="5" id="KW-0249">Electron transport</keyword>
<evidence type="ECO:0000313" key="11">
    <source>
        <dbReference type="Proteomes" id="UP000063964"/>
    </source>
</evidence>
<keyword evidence="11" id="KW-1185">Reference proteome</keyword>
<feature type="binding site" description="axial binding residue" evidence="7">
    <location>
        <position position="309"/>
    </location>
    <ligand>
        <name>heme c</name>
        <dbReference type="ChEBI" id="CHEBI:61717"/>
        <label>1</label>
    </ligand>
    <ligandPart>
        <name>Fe</name>
        <dbReference type="ChEBI" id="CHEBI:18248"/>
    </ligandPart>
</feature>
<dbReference type="InterPro" id="IPR020942">
    <property type="entry name" value="Cyt_c_III_dom"/>
</dbReference>
<feature type="binding site" description="axial binding residue" evidence="7">
    <location>
        <position position="312"/>
    </location>
    <ligand>
        <name>heme c</name>
        <dbReference type="ChEBI" id="CHEBI:61717"/>
        <label>1</label>
    </ligand>
    <ligandPart>
        <name>Fe</name>
        <dbReference type="ChEBI" id="CHEBI:18248"/>
    </ligandPart>
</feature>
<keyword evidence="1" id="KW-0813">Transport</keyword>
<keyword evidence="8" id="KW-1133">Transmembrane helix</keyword>
<dbReference type="Proteomes" id="UP000063964">
    <property type="component" value="Chromosome"/>
</dbReference>
<dbReference type="InterPro" id="IPR036280">
    <property type="entry name" value="Multihaem_cyt_sf"/>
</dbReference>
<dbReference type="GO" id="GO:0016491">
    <property type="term" value="F:oxidoreductase activity"/>
    <property type="evidence" value="ECO:0007669"/>
    <property type="project" value="TreeGrafter"/>
</dbReference>
<dbReference type="PANTHER" id="PTHR35038">
    <property type="entry name" value="DISSIMILATORY SULFITE REDUCTASE SIRA"/>
    <property type="match status" value="1"/>
</dbReference>
<feature type="binding site" description="axial binding residue" evidence="7">
    <location>
        <position position="324"/>
    </location>
    <ligand>
        <name>heme c</name>
        <dbReference type="ChEBI" id="CHEBI:61717"/>
        <label>1</label>
    </ligand>
    <ligandPart>
        <name>Fe</name>
        <dbReference type="ChEBI" id="CHEBI:18248"/>
    </ligandPart>
</feature>
<dbReference type="SUPFAM" id="SSF48695">
    <property type="entry name" value="Multiheme cytochromes"/>
    <property type="match status" value="1"/>
</dbReference>
<dbReference type="InterPro" id="IPR009056">
    <property type="entry name" value="Cyt_c-like_dom"/>
</dbReference>
<feature type="binding site" description="axial binding residue" evidence="7">
    <location>
        <position position="302"/>
    </location>
    <ligand>
        <name>heme c</name>
        <dbReference type="ChEBI" id="CHEBI:61717"/>
        <label>1</label>
    </ligand>
    <ligandPart>
        <name>Fe</name>
        <dbReference type="ChEBI" id="CHEBI:18248"/>
    </ligandPart>
</feature>
<dbReference type="PRINTS" id="PR00609">
    <property type="entry name" value="CYTOCHROMEC3"/>
</dbReference>
<comment type="cofactor">
    <cofactor evidence="7">
        <name>heme c</name>
        <dbReference type="ChEBI" id="CHEBI:61717"/>
    </cofactor>
    <text evidence="7">Binds 4 heme c groups covalently per monomer.</text>
</comment>
<feature type="binding site" description="axial binding residue" evidence="7">
    <location>
        <position position="357"/>
    </location>
    <ligand>
        <name>heme c</name>
        <dbReference type="ChEBI" id="CHEBI:61717"/>
        <label>1</label>
    </ligand>
    <ligandPart>
        <name>Fe</name>
        <dbReference type="ChEBI" id="CHEBI:18248"/>
    </ligandPart>
</feature>
<evidence type="ECO:0000256" key="8">
    <source>
        <dbReference type="SAM" id="Phobius"/>
    </source>
</evidence>
<dbReference type="InterPro" id="IPR054813">
    <property type="entry name" value="HmcA"/>
</dbReference>
<dbReference type="KEGG" id="doa:AXF15_08105"/>
<dbReference type="AlphaFoldDB" id="A0A120KN51"/>
<keyword evidence="8" id="KW-0472">Membrane</keyword>
<sequence>MFQVRGTGRSFSGFGFPEFSGGGFQQRIFTMEKGRPLLRWAGILCVGMAVAGFGLNALGGKQEPDAMKRMGADLVSIDTLKKFGTLEYPVVRFEHDKHTRAVEGKCETCHTVSGSKVAARFKRQEDTDAAEIKAIYHENCIGCHIETAKAGKKSGPGSGECRSCHTGPAESVRTPVVFDKSLHYRHSSSKMVLPASGQKENCSKCHTKDQPDKRDLSFAENKEQAHEKCLSCHMEIGKAKQATGPLECAGCHDATVRAGFKKIADVPRLEAGQSDYALLMAPVKNAGQPVPINAVPFNHKLHEEKIENCSTCHHNVASKGVMACSQCHTSLGKEEGGFVTLEQAMHRVGAKSSCVGCHAAAQAKPQCAGCHAFMGRTGQKSDSSCSKCHVDITADPALMADKTTGSATARMIIDARPKADTTLNLDEIPDVVEIGVLSNEFQPSKFAHRKIVGKMLEGMKDDAMAAYFHSSPYAVCSGCHHNSPPSANPPKCASCHNQNTDGVKPGLKNAYHQQCMGCHREMGIQKPADTACVECHATKQ</sequence>
<dbReference type="Pfam" id="PF02085">
    <property type="entry name" value="Cytochrom_CIII"/>
    <property type="match status" value="4"/>
</dbReference>
<evidence type="ECO:0000313" key="10">
    <source>
        <dbReference type="EMBL" id="AMD93061.1"/>
    </source>
</evidence>
<evidence type="ECO:0000256" key="4">
    <source>
        <dbReference type="ARBA" id="ARBA00022729"/>
    </source>
</evidence>
<keyword evidence="2 7" id="KW-0349">Heme</keyword>
<protein>
    <recommendedName>
        <fullName evidence="9">Cytochrome c domain-containing protein</fullName>
    </recommendedName>
</protein>
<dbReference type="PANTHER" id="PTHR35038:SF8">
    <property type="entry name" value="C-TYPE POLYHEME CYTOCHROME OMCC"/>
    <property type="match status" value="1"/>
</dbReference>
<keyword evidence="4" id="KW-0732">Signal</keyword>
<evidence type="ECO:0000256" key="6">
    <source>
        <dbReference type="ARBA" id="ARBA00023004"/>
    </source>
</evidence>
<gene>
    <name evidence="10" type="ORF">AXF15_08105</name>
</gene>
<feature type="binding site" description="axial binding residue" evidence="7">
    <location>
        <position position="370"/>
    </location>
    <ligand>
        <name>heme c</name>
        <dbReference type="ChEBI" id="CHEBI:61717"/>
        <label>1</label>
    </ligand>
    <ligandPart>
        <name>Fe</name>
        <dbReference type="ChEBI" id="CHEBI:18248"/>
    </ligandPart>
</feature>
<dbReference type="STRING" id="888061.AXF15_08105"/>
<dbReference type="PROSITE" id="PS51007">
    <property type="entry name" value="CYTC"/>
    <property type="match status" value="1"/>
</dbReference>
<accession>A0A120KN51</accession>
<feature type="binding site" description="axial binding residue" evidence="7">
    <location>
        <position position="327"/>
    </location>
    <ligand>
        <name>heme c</name>
        <dbReference type="ChEBI" id="CHEBI:61717"/>
        <label>1</label>
    </ligand>
    <ligandPart>
        <name>Fe</name>
        <dbReference type="ChEBI" id="CHEBI:18248"/>
    </ligandPart>
</feature>
<keyword evidence="8" id="KW-0812">Transmembrane</keyword>
<evidence type="ECO:0000259" key="9">
    <source>
        <dbReference type="PROSITE" id="PS51007"/>
    </source>
</evidence>
<evidence type="ECO:0000256" key="3">
    <source>
        <dbReference type="ARBA" id="ARBA00022723"/>
    </source>
</evidence>
<dbReference type="CDD" id="cd08168">
    <property type="entry name" value="Cytochrom_C3"/>
    <property type="match status" value="4"/>
</dbReference>
<evidence type="ECO:0000256" key="5">
    <source>
        <dbReference type="ARBA" id="ARBA00022982"/>
    </source>
</evidence>
<dbReference type="Gene3D" id="3.90.10.10">
    <property type="entry name" value="Cytochrome C3"/>
    <property type="match status" value="5"/>
</dbReference>
<feature type="binding site" description="axial binding residue" evidence="7">
    <location>
        <position position="314"/>
    </location>
    <ligand>
        <name>heme c</name>
        <dbReference type="ChEBI" id="CHEBI:61717"/>
        <label>1</label>
    </ligand>
    <ligandPart>
        <name>Fe</name>
        <dbReference type="ChEBI" id="CHEBI:18248"/>
    </ligandPart>
</feature>
<feature type="binding site" description="axial binding residue" evidence="7">
    <location>
        <position position="299"/>
    </location>
    <ligand>
        <name>heme c</name>
        <dbReference type="ChEBI" id="CHEBI:61717"/>
        <label>1</label>
    </ligand>
    <ligandPart>
        <name>Fe</name>
        <dbReference type="ChEBI" id="CHEBI:18248"/>
    </ligandPart>
</feature>
<keyword evidence="6 7" id="KW-0408">Iron</keyword>